<dbReference type="InterPro" id="IPR031358">
    <property type="entry name" value="Stealth_CR1"/>
</dbReference>
<dbReference type="PANTHER" id="PTHR24045">
    <property type="match status" value="1"/>
</dbReference>
<feature type="domain" description="Stealth protein CR2 conserved region 2" evidence="4">
    <location>
        <begin position="51"/>
        <end position="149"/>
    </location>
</feature>
<evidence type="ECO:0000259" key="5">
    <source>
        <dbReference type="Pfam" id="PF17101"/>
    </source>
</evidence>
<evidence type="ECO:0000313" key="7">
    <source>
        <dbReference type="Proteomes" id="UP000198512"/>
    </source>
</evidence>
<evidence type="ECO:0000313" key="6">
    <source>
        <dbReference type="EMBL" id="SER35094.1"/>
    </source>
</evidence>
<organism evidence="6 7">
    <name type="scientific">Pseudomonas cuatrocienegasensis</name>
    <dbReference type="NCBI Taxonomy" id="543360"/>
    <lineage>
        <taxon>Bacteria</taxon>
        <taxon>Pseudomonadati</taxon>
        <taxon>Pseudomonadota</taxon>
        <taxon>Gammaproteobacteria</taxon>
        <taxon>Pseudomonadales</taxon>
        <taxon>Pseudomonadaceae</taxon>
        <taxon>Pseudomonas</taxon>
    </lineage>
</organism>
<dbReference type="InterPro" id="IPR021520">
    <property type="entry name" value="Stealth_CR2"/>
</dbReference>
<proteinExistence type="inferred from homology"/>
<dbReference type="RefSeq" id="WP_069521208.1">
    <property type="nucleotide sequence ID" value="NZ_FOFP01000024.1"/>
</dbReference>
<sequence length="319" mass="36031">MAAYLNATAASFDVVITWVDGADPLWRARRAAHCGEIAAGVTLATANVEGRFRDNGELHYLLCSLRRFCRDLRRVFLVTDGQRPSWLGDFPEVSVVDHSDFIPAELLPTFSSRAIEASLHLIPGLSEHFVAFNDDVFLMREAGFADFFGVRGCVVHLTDEPLPLQGDVQSLSGHNDAFNARQWMRRHYGRSTVERVLAHAPRGVRRSWMNELEAAHPAIFREVREEKFRRVSGQSILANLYGDWCLTLGRGEVRADECAYLMTDDFDTDAEQVGAFIEQQVLGRKLSLCINDQGDDREISATQRIMQRVMDQVFVRRVA</sequence>
<name>A0ABY1BPZ2_9PSED</name>
<dbReference type="PANTHER" id="PTHR24045:SF0">
    <property type="entry name" value="N-ACETYLGLUCOSAMINE-1-PHOSPHOTRANSFERASE SUBUNITS ALPHA_BETA"/>
    <property type="match status" value="1"/>
</dbReference>
<dbReference type="Pfam" id="PF11380">
    <property type="entry name" value="Stealth_CR2"/>
    <property type="match status" value="1"/>
</dbReference>
<keyword evidence="7" id="KW-1185">Reference proteome</keyword>
<evidence type="ECO:0000256" key="1">
    <source>
        <dbReference type="ARBA" id="ARBA00007583"/>
    </source>
</evidence>
<evidence type="ECO:0000256" key="2">
    <source>
        <dbReference type="ARBA" id="ARBA00022679"/>
    </source>
</evidence>
<comment type="similarity">
    <text evidence="1">Belongs to the stealth family.</text>
</comment>
<keyword evidence="3" id="KW-0270">Exopolysaccharide synthesis</keyword>
<comment type="caution">
    <text evidence="6">The sequence shown here is derived from an EMBL/GenBank/DDBJ whole genome shotgun (WGS) entry which is preliminary data.</text>
</comment>
<keyword evidence="2" id="KW-0808">Transferase</keyword>
<protein>
    <submittedName>
        <fullName evidence="6">Stealth protein CR1, conserved region 1</fullName>
    </submittedName>
</protein>
<feature type="domain" description="Stealth protein CR1 conserved region 1" evidence="5">
    <location>
        <begin position="12"/>
        <end position="32"/>
    </location>
</feature>
<evidence type="ECO:0000259" key="4">
    <source>
        <dbReference type="Pfam" id="PF11380"/>
    </source>
</evidence>
<evidence type="ECO:0000256" key="3">
    <source>
        <dbReference type="ARBA" id="ARBA00023169"/>
    </source>
</evidence>
<accession>A0ABY1BPZ2</accession>
<dbReference type="Proteomes" id="UP000198512">
    <property type="component" value="Unassembled WGS sequence"/>
</dbReference>
<dbReference type="Pfam" id="PF17101">
    <property type="entry name" value="Stealth_CR1"/>
    <property type="match status" value="1"/>
</dbReference>
<reference evidence="6 7" key="1">
    <citation type="submission" date="2016-10" db="EMBL/GenBank/DDBJ databases">
        <authorList>
            <person name="Varghese N."/>
            <person name="Submissions S."/>
        </authorList>
    </citation>
    <scope>NUCLEOTIDE SEQUENCE [LARGE SCALE GENOMIC DNA]</scope>
    <source>
        <strain evidence="6 7">CIP 109853</strain>
    </source>
</reference>
<dbReference type="EMBL" id="FOFP01000024">
    <property type="protein sequence ID" value="SER35094.1"/>
    <property type="molecule type" value="Genomic_DNA"/>
</dbReference>
<dbReference type="InterPro" id="IPR047141">
    <property type="entry name" value="Stealth"/>
</dbReference>
<gene>
    <name evidence="6" type="ORF">SAMN05216600_1249</name>
</gene>